<proteinExistence type="predicted"/>
<feature type="region of interest" description="Disordered" evidence="1">
    <location>
        <begin position="20"/>
        <end position="43"/>
    </location>
</feature>
<organism evidence="2 3">
    <name type="scientific">Phaseolus coccineus</name>
    <name type="common">Scarlet runner bean</name>
    <name type="synonym">Phaseolus multiflorus</name>
    <dbReference type="NCBI Taxonomy" id="3886"/>
    <lineage>
        <taxon>Eukaryota</taxon>
        <taxon>Viridiplantae</taxon>
        <taxon>Streptophyta</taxon>
        <taxon>Embryophyta</taxon>
        <taxon>Tracheophyta</taxon>
        <taxon>Spermatophyta</taxon>
        <taxon>Magnoliopsida</taxon>
        <taxon>eudicotyledons</taxon>
        <taxon>Gunneridae</taxon>
        <taxon>Pentapetalae</taxon>
        <taxon>rosids</taxon>
        <taxon>fabids</taxon>
        <taxon>Fabales</taxon>
        <taxon>Fabaceae</taxon>
        <taxon>Papilionoideae</taxon>
        <taxon>50 kb inversion clade</taxon>
        <taxon>NPAAA clade</taxon>
        <taxon>indigoferoid/millettioid clade</taxon>
        <taxon>Phaseoleae</taxon>
        <taxon>Phaseolus</taxon>
    </lineage>
</organism>
<gene>
    <name evidence="2" type="ORF">VNO80_02151</name>
</gene>
<dbReference type="AlphaFoldDB" id="A0AAN9NPR0"/>
<dbReference type="EMBL" id="JAYMYR010000002">
    <property type="protein sequence ID" value="KAK7376736.1"/>
    <property type="molecule type" value="Genomic_DNA"/>
</dbReference>
<keyword evidence="3" id="KW-1185">Reference proteome</keyword>
<evidence type="ECO:0000313" key="2">
    <source>
        <dbReference type="EMBL" id="KAK7376736.1"/>
    </source>
</evidence>
<evidence type="ECO:0000313" key="3">
    <source>
        <dbReference type="Proteomes" id="UP001374584"/>
    </source>
</evidence>
<feature type="compositionally biased region" description="Basic residues" evidence="1">
    <location>
        <begin position="20"/>
        <end position="30"/>
    </location>
</feature>
<evidence type="ECO:0000256" key="1">
    <source>
        <dbReference type="SAM" id="MobiDB-lite"/>
    </source>
</evidence>
<protein>
    <submittedName>
        <fullName evidence="2">Uncharacterized protein</fullName>
    </submittedName>
</protein>
<comment type="caution">
    <text evidence="2">The sequence shown here is derived from an EMBL/GenBank/DDBJ whole genome shotgun (WGS) entry which is preliminary data.</text>
</comment>
<dbReference type="Proteomes" id="UP001374584">
    <property type="component" value="Unassembled WGS sequence"/>
</dbReference>
<name>A0AAN9NPR0_PHACN</name>
<sequence>MVVAGVKEWGLVLPREAKQSKAKQRQKQRRSVAWSEGEHGSSVSCWELREHCLLNLFIIFSSSSSSSS</sequence>
<accession>A0AAN9NPR0</accession>
<reference evidence="2 3" key="1">
    <citation type="submission" date="2024-01" db="EMBL/GenBank/DDBJ databases">
        <title>The genomes of 5 underutilized Papilionoideae crops provide insights into root nodulation and disease resistanc.</title>
        <authorList>
            <person name="Jiang F."/>
        </authorList>
    </citation>
    <scope>NUCLEOTIDE SEQUENCE [LARGE SCALE GENOMIC DNA]</scope>
    <source>
        <strain evidence="2">JINMINGXINNONG_FW02</strain>
        <tissue evidence="2">Leaves</tissue>
    </source>
</reference>